<organism evidence="1 2">
    <name type="scientific">Desulfurella multipotens</name>
    <dbReference type="NCBI Taxonomy" id="79269"/>
    <lineage>
        <taxon>Bacteria</taxon>
        <taxon>Pseudomonadati</taxon>
        <taxon>Campylobacterota</taxon>
        <taxon>Desulfurellia</taxon>
        <taxon>Desulfurellales</taxon>
        <taxon>Desulfurellaceae</taxon>
        <taxon>Desulfurella</taxon>
    </lineage>
</organism>
<reference evidence="2" key="1">
    <citation type="submission" date="2016-10" db="EMBL/GenBank/DDBJ databases">
        <authorList>
            <person name="Varghese N."/>
            <person name="Submissions S."/>
        </authorList>
    </citation>
    <scope>NUCLEOTIDE SEQUENCE [LARGE SCALE GENOMIC DNA]</scope>
    <source>
        <strain evidence="2">DSM 8415</strain>
    </source>
</reference>
<name>A0A1G6M796_9BACT</name>
<dbReference type="AlphaFoldDB" id="A0A1G6M796"/>
<dbReference type="RefSeq" id="WP_092128487.1">
    <property type="nucleotide sequence ID" value="NZ_FMYU01000006.1"/>
</dbReference>
<dbReference type="EMBL" id="FMYU01000006">
    <property type="protein sequence ID" value="SDC50846.1"/>
    <property type="molecule type" value="Genomic_DNA"/>
</dbReference>
<accession>A0A1G6M796</accession>
<evidence type="ECO:0000313" key="2">
    <source>
        <dbReference type="Proteomes" id="UP000199411"/>
    </source>
</evidence>
<proteinExistence type="predicted"/>
<sequence length="207" mass="24571">MQIENILEEFLNGNIKNFEQLVNELSLYIAKVFYKTGLFSEINELKSEITIFLYQKKESFLKYNQNLRWLIVKTSAINYFKDILKQKKIQLIETEEKDLLEILDNKPKQHTQYEYIEKIEALDKLKTFQKLLSDKENLILLDILGCIKYVYTSKQAEYKAKERLKKKLKDIIINLNLDYETKDLIFDLLCAKSKNAQKIVNKAEGKI</sequence>
<evidence type="ECO:0000313" key="1">
    <source>
        <dbReference type="EMBL" id="SDC50846.1"/>
    </source>
</evidence>
<keyword evidence="1" id="KW-0804">Transcription</keyword>
<gene>
    <name evidence="1" type="ORF">SAMN05660835_00908</name>
</gene>
<protein>
    <submittedName>
        <fullName evidence="1">DNA-directed RNA polymerase specialized sigma subunit, sigma24 family</fullName>
    </submittedName>
</protein>
<dbReference type="Proteomes" id="UP000199411">
    <property type="component" value="Unassembled WGS sequence"/>
</dbReference>
<keyword evidence="2" id="KW-1185">Reference proteome</keyword>
<dbReference type="GO" id="GO:0000428">
    <property type="term" value="C:DNA-directed RNA polymerase complex"/>
    <property type="evidence" value="ECO:0007669"/>
    <property type="project" value="UniProtKB-KW"/>
</dbReference>
<keyword evidence="1" id="KW-0240">DNA-directed RNA polymerase</keyword>